<name>A0ABU5TBN2_9MICC</name>
<dbReference type="PIRSF" id="PIRSF001439">
    <property type="entry name" value="CryM"/>
    <property type="match status" value="1"/>
</dbReference>
<dbReference type="RefSeq" id="WP_323280972.1">
    <property type="nucleotide sequence ID" value="NZ_JAYGGQ010000021.1"/>
</dbReference>
<accession>A0ABU5TBN2</accession>
<dbReference type="Gene3D" id="3.40.50.720">
    <property type="entry name" value="NAD(P)-binding Rossmann-like Domain"/>
    <property type="match status" value="1"/>
</dbReference>
<dbReference type="Gene3D" id="3.30.1780.10">
    <property type="entry name" value="ornithine cyclodeaminase, domain 1"/>
    <property type="match status" value="1"/>
</dbReference>
<reference evidence="1 2" key="1">
    <citation type="submission" date="2023-12" db="EMBL/GenBank/DDBJ databases">
        <title>Sinomonas terricola sp. nov, isolated from litchi orchard soil in Guangdong, PR China.</title>
        <authorList>
            <person name="Jiaxin W."/>
            <person name="Yang Z."/>
            <person name="Honghui Z."/>
        </authorList>
    </citation>
    <scope>NUCLEOTIDE SEQUENCE [LARGE SCALE GENOMIC DNA]</scope>
    <source>
        <strain evidence="1 2">JGH33</strain>
    </source>
</reference>
<dbReference type="PANTHER" id="PTHR13812:SF19">
    <property type="entry name" value="KETIMINE REDUCTASE MU-CRYSTALLIN"/>
    <property type="match status" value="1"/>
</dbReference>
<dbReference type="InterPro" id="IPR036291">
    <property type="entry name" value="NAD(P)-bd_dom_sf"/>
</dbReference>
<evidence type="ECO:0000313" key="1">
    <source>
        <dbReference type="EMBL" id="MEA5457060.1"/>
    </source>
</evidence>
<dbReference type="Pfam" id="PF02423">
    <property type="entry name" value="OCD_Mu_crystall"/>
    <property type="match status" value="1"/>
</dbReference>
<evidence type="ECO:0000313" key="2">
    <source>
        <dbReference type="Proteomes" id="UP001304769"/>
    </source>
</evidence>
<protein>
    <submittedName>
        <fullName evidence="1">Ornithine cyclodeaminase family protein</fullName>
    </submittedName>
</protein>
<gene>
    <name evidence="1" type="ORF">SPF06_20235</name>
</gene>
<comment type="caution">
    <text evidence="1">The sequence shown here is derived from an EMBL/GenBank/DDBJ whole genome shotgun (WGS) entry which is preliminary data.</text>
</comment>
<organism evidence="1 2">
    <name type="scientific">Sinomonas terricola</name>
    <dbReference type="NCBI Taxonomy" id="3110330"/>
    <lineage>
        <taxon>Bacteria</taxon>
        <taxon>Bacillati</taxon>
        <taxon>Actinomycetota</taxon>
        <taxon>Actinomycetes</taxon>
        <taxon>Micrococcales</taxon>
        <taxon>Micrococcaceae</taxon>
        <taxon>Sinomonas</taxon>
    </lineage>
</organism>
<keyword evidence="2" id="KW-1185">Reference proteome</keyword>
<dbReference type="SUPFAM" id="SSF51735">
    <property type="entry name" value="NAD(P)-binding Rossmann-fold domains"/>
    <property type="match status" value="1"/>
</dbReference>
<sequence>MTLILTASDLAALADMEATIEAVERSFADLGSGLACQPAPTSMHLPASDSRYLVMAGASAPQGLVASKLLSDIPANGSRGLPSQRSSIILADAETGETLALLDGRVPTRIRTAAASAVATRRLARPGSSVLGLVGAGALAVAHLEAIAKVVPVTTVVVWSRSAATIDGFRRQAEWAEVDVVAASSVQEAVESSDILCTLTPAEEPIVHGSWFGPGLHVNAVGARPRPTHREVDAEAMRRSRVVVDSLETALAKSGDLLLAVEEGAMAAGDVAGELGQVLVGTVAGRESDDQITLFNSVGIGLQDLAIGRILYDAAIERGVGLHLDLSS</sequence>
<dbReference type="Proteomes" id="UP001304769">
    <property type="component" value="Unassembled WGS sequence"/>
</dbReference>
<dbReference type="EMBL" id="JAYGGQ010000021">
    <property type="protein sequence ID" value="MEA5457060.1"/>
    <property type="molecule type" value="Genomic_DNA"/>
</dbReference>
<dbReference type="PANTHER" id="PTHR13812">
    <property type="entry name" value="KETIMINE REDUCTASE MU-CRYSTALLIN"/>
    <property type="match status" value="1"/>
</dbReference>
<dbReference type="InterPro" id="IPR003462">
    <property type="entry name" value="ODC_Mu_crystall"/>
</dbReference>
<dbReference type="InterPro" id="IPR023401">
    <property type="entry name" value="ODC_N"/>
</dbReference>
<proteinExistence type="predicted"/>